<name>A0A8J3JDU5_9ACTN</name>
<keyword evidence="1" id="KW-1133">Transmembrane helix</keyword>
<gene>
    <name evidence="3" type="ORF">Cba03nite_39150</name>
</gene>
<reference evidence="3 4" key="1">
    <citation type="submission" date="2021-01" db="EMBL/GenBank/DDBJ databases">
        <title>Whole genome shotgun sequence of Catellatospora bangladeshensis NBRC 107357.</title>
        <authorList>
            <person name="Komaki H."/>
            <person name="Tamura T."/>
        </authorList>
    </citation>
    <scope>NUCLEOTIDE SEQUENCE [LARGE SCALE GENOMIC DNA]</scope>
    <source>
        <strain evidence="3 4">NBRC 107357</strain>
    </source>
</reference>
<dbReference type="EMBL" id="BONF01000020">
    <property type="protein sequence ID" value="GIF82566.1"/>
    <property type="molecule type" value="Genomic_DNA"/>
</dbReference>
<dbReference type="InterPro" id="IPR019251">
    <property type="entry name" value="DUF2231_TM"/>
</dbReference>
<comment type="caution">
    <text evidence="3">The sequence shown here is derived from an EMBL/GenBank/DDBJ whole genome shotgun (WGS) entry which is preliminary data.</text>
</comment>
<feature type="transmembrane region" description="Helical" evidence="1">
    <location>
        <begin position="42"/>
        <end position="60"/>
    </location>
</feature>
<feature type="transmembrane region" description="Helical" evidence="1">
    <location>
        <begin position="93"/>
        <end position="114"/>
    </location>
</feature>
<protein>
    <recommendedName>
        <fullName evidence="2">DUF2231 domain-containing protein</fullName>
    </recommendedName>
</protein>
<feature type="transmembrane region" description="Helical" evidence="1">
    <location>
        <begin position="126"/>
        <end position="147"/>
    </location>
</feature>
<organism evidence="3 4">
    <name type="scientific">Catellatospora bangladeshensis</name>
    <dbReference type="NCBI Taxonomy" id="310355"/>
    <lineage>
        <taxon>Bacteria</taxon>
        <taxon>Bacillati</taxon>
        <taxon>Actinomycetota</taxon>
        <taxon>Actinomycetes</taxon>
        <taxon>Micromonosporales</taxon>
        <taxon>Micromonosporaceae</taxon>
        <taxon>Catellatospora</taxon>
    </lineage>
</organism>
<evidence type="ECO:0000259" key="2">
    <source>
        <dbReference type="Pfam" id="PF09990"/>
    </source>
</evidence>
<dbReference type="Pfam" id="PF09990">
    <property type="entry name" value="DUF2231"/>
    <property type="match status" value="1"/>
</dbReference>
<keyword evidence="1" id="KW-0812">Transmembrane</keyword>
<accession>A0A8J3JDU5</accession>
<evidence type="ECO:0000256" key="1">
    <source>
        <dbReference type="SAM" id="Phobius"/>
    </source>
</evidence>
<dbReference type="AlphaFoldDB" id="A0A8J3JDU5"/>
<keyword evidence="1" id="KW-0472">Membrane</keyword>
<dbReference type="RefSeq" id="WP_203747917.1">
    <property type="nucleotide sequence ID" value="NZ_BONF01000020.1"/>
</dbReference>
<feature type="domain" description="DUF2231" evidence="2">
    <location>
        <begin position="7"/>
        <end position="158"/>
    </location>
</feature>
<keyword evidence="4" id="KW-1185">Reference proteome</keyword>
<evidence type="ECO:0000313" key="4">
    <source>
        <dbReference type="Proteomes" id="UP000601223"/>
    </source>
</evidence>
<sequence length="161" mass="16692">MFGEIFGLPAHPLLVHFGVVFGPLLIVASVLYALVPVLRKHLGWVVLGLGAAAPAALWFAKLSGENLFQTLVDKGYPPQILAQVDLHKDYGDAAAWAGLLLGALSIGLVLVCTSAARKPATSGSKALVYGLSALVVAMAVATGYYVFMTGDSGAQAVWGTI</sequence>
<evidence type="ECO:0000313" key="3">
    <source>
        <dbReference type="EMBL" id="GIF82566.1"/>
    </source>
</evidence>
<proteinExistence type="predicted"/>
<feature type="transmembrane region" description="Helical" evidence="1">
    <location>
        <begin position="13"/>
        <end position="35"/>
    </location>
</feature>
<dbReference type="Proteomes" id="UP000601223">
    <property type="component" value="Unassembled WGS sequence"/>
</dbReference>